<gene>
    <name evidence="3" type="ORF">HKD39_02720</name>
</gene>
<dbReference type="EMBL" id="JABEND010000001">
    <property type="protein sequence ID" value="NNG34651.1"/>
    <property type="molecule type" value="Genomic_DNA"/>
</dbReference>
<keyword evidence="2" id="KW-0812">Transmembrane</keyword>
<protein>
    <submittedName>
        <fullName evidence="3">Uncharacterized protein</fullName>
    </submittedName>
</protein>
<feature type="compositionally biased region" description="Low complexity" evidence="1">
    <location>
        <begin position="39"/>
        <end position="53"/>
    </location>
</feature>
<name>A0A849A6K1_9ACTN</name>
<dbReference type="Proteomes" id="UP000562984">
    <property type="component" value="Unassembled WGS sequence"/>
</dbReference>
<comment type="caution">
    <text evidence="3">The sequence shown here is derived from an EMBL/GenBank/DDBJ whole genome shotgun (WGS) entry which is preliminary data.</text>
</comment>
<feature type="transmembrane region" description="Helical" evidence="2">
    <location>
        <begin position="205"/>
        <end position="225"/>
    </location>
</feature>
<evidence type="ECO:0000313" key="3">
    <source>
        <dbReference type="EMBL" id="NNG34651.1"/>
    </source>
</evidence>
<keyword evidence="4" id="KW-1185">Reference proteome</keyword>
<reference evidence="3 4" key="1">
    <citation type="submission" date="2020-05" db="EMBL/GenBank/DDBJ databases">
        <title>Nakamurella sp. DB0629 isolated from air conditioner.</title>
        <authorList>
            <person name="Kim D.H."/>
            <person name="Kim D.-U."/>
        </authorList>
    </citation>
    <scope>NUCLEOTIDE SEQUENCE [LARGE SCALE GENOMIC DNA]</scope>
    <source>
        <strain evidence="3 4">DB0629</strain>
    </source>
</reference>
<dbReference type="AlphaFoldDB" id="A0A849A6K1"/>
<keyword evidence="2" id="KW-0472">Membrane</keyword>
<evidence type="ECO:0000313" key="4">
    <source>
        <dbReference type="Proteomes" id="UP000562984"/>
    </source>
</evidence>
<organism evidence="3 4">
    <name type="scientific">Nakamurella aerolata</name>
    <dbReference type="NCBI Taxonomy" id="1656892"/>
    <lineage>
        <taxon>Bacteria</taxon>
        <taxon>Bacillati</taxon>
        <taxon>Actinomycetota</taxon>
        <taxon>Actinomycetes</taxon>
        <taxon>Nakamurellales</taxon>
        <taxon>Nakamurellaceae</taxon>
        <taxon>Nakamurella</taxon>
    </lineage>
</organism>
<keyword evidence="2" id="KW-1133">Transmembrane helix</keyword>
<accession>A0A849A6K1</accession>
<dbReference type="RefSeq" id="WP_171198252.1">
    <property type="nucleotide sequence ID" value="NZ_JABEND010000001.1"/>
</dbReference>
<sequence length="242" mass="25512">MTTAFPDDRDRPDSDLPDDGSTGSDEPGTGASGGHPTEGTAASGGTDGGAADAVQRWSDDDIEREFSAIVAGWEPPAAPAAPTASVVEISEPEVDTGQIGGGEQAEWNQRLRPEPPAWPSQRSAAEARRLRRRMRRAEREAEVAAFEQERARKEAEYAADTEHFVPPPAPPVVWPTIRTTMAILLVVAGIFLLLGPNVLTLSATGTVLLSAALVIGGGVLLLLGLRRHHAEQGDGWDDGSAV</sequence>
<feature type="compositionally biased region" description="Basic and acidic residues" evidence="1">
    <location>
        <begin position="1"/>
        <end position="14"/>
    </location>
</feature>
<evidence type="ECO:0000256" key="1">
    <source>
        <dbReference type="SAM" id="MobiDB-lite"/>
    </source>
</evidence>
<evidence type="ECO:0000256" key="2">
    <source>
        <dbReference type="SAM" id="Phobius"/>
    </source>
</evidence>
<proteinExistence type="predicted"/>
<feature type="region of interest" description="Disordered" evidence="1">
    <location>
        <begin position="1"/>
        <end position="124"/>
    </location>
</feature>
<feature type="transmembrane region" description="Helical" evidence="2">
    <location>
        <begin position="181"/>
        <end position="199"/>
    </location>
</feature>